<dbReference type="InterPro" id="IPR036513">
    <property type="entry name" value="STAS_dom_sf"/>
</dbReference>
<evidence type="ECO:0000313" key="7">
    <source>
        <dbReference type="EMBL" id="RAL65107.1"/>
    </source>
</evidence>
<feature type="transmembrane region" description="Helical" evidence="5">
    <location>
        <begin position="12"/>
        <end position="29"/>
    </location>
</feature>
<comment type="subcellular location">
    <subcellularLocation>
        <location evidence="1">Membrane</location>
        <topology evidence="1">Multi-pass membrane protein</topology>
    </subcellularLocation>
</comment>
<keyword evidence="2 5" id="KW-0812">Transmembrane</keyword>
<dbReference type="Gene3D" id="3.30.750.24">
    <property type="entry name" value="STAS domain"/>
    <property type="match status" value="1"/>
</dbReference>
<evidence type="ECO:0000256" key="1">
    <source>
        <dbReference type="ARBA" id="ARBA00004141"/>
    </source>
</evidence>
<dbReference type="OrthoDB" id="288203at2759"/>
<accession>A0A395IXV9</accession>
<sequence length="367" mass="40557">MMEVLKNIKTTQPLSLAIGVGAAVVIVGLKFVAKKWGQKNVFIKILSNLRNVFVIAIFTGPKAPTKIVLLVLTRAVPIFLAAAAEHLIFAKNFARLHKYEIDESQELVFLGTTNMMNGVFGGMPVSGSLALTALNSSTGWIPTAATSVIVFIAVGENLPPNDIFGKFWKGSFADFMGFLIVMNGALVSGLETAIALERKGWSDYRARRTATLRRRASINRPLTYLTKLDVLVLNFSCVPFIDNTGLTYLQDLKEEIMDYSGDSVEIRFVGMNAAVQKKFQRVGWPLGSWQESQIGLPAGIDIMFEDLHDAVATPRSIRASMNVQTFEFGDPRNDMEHEMDEDAFPKDRTTVTHTNVVTKDGRAYVEI</sequence>
<evidence type="ECO:0000256" key="2">
    <source>
        <dbReference type="ARBA" id="ARBA00022692"/>
    </source>
</evidence>
<reference evidence="7 8" key="1">
    <citation type="submission" date="2018-06" db="EMBL/GenBank/DDBJ databases">
        <title>Genome Sequence of the Brown Rot Fungal Pathogen Monilinia fructigena.</title>
        <authorList>
            <person name="Landi L."/>
            <person name="De Miccolis Angelini R.M."/>
            <person name="Pollastro S."/>
            <person name="Abate D."/>
            <person name="Faretra F."/>
            <person name="Romanazzi G."/>
        </authorList>
    </citation>
    <scope>NUCLEOTIDE SEQUENCE [LARGE SCALE GENOMIC DNA]</scope>
    <source>
        <strain evidence="7 8">Mfrg269</strain>
    </source>
</reference>
<dbReference type="SUPFAM" id="SSF52091">
    <property type="entry name" value="SpoIIaa-like"/>
    <property type="match status" value="1"/>
</dbReference>
<dbReference type="AlphaFoldDB" id="A0A395IXV9"/>
<evidence type="ECO:0000256" key="3">
    <source>
        <dbReference type="ARBA" id="ARBA00022989"/>
    </source>
</evidence>
<dbReference type="InterPro" id="IPR001902">
    <property type="entry name" value="SLC26A/SulP_fam"/>
</dbReference>
<dbReference type="Pfam" id="PF01740">
    <property type="entry name" value="STAS"/>
    <property type="match status" value="1"/>
</dbReference>
<evidence type="ECO:0000256" key="4">
    <source>
        <dbReference type="ARBA" id="ARBA00023136"/>
    </source>
</evidence>
<organism evidence="7 8">
    <name type="scientific">Monilinia fructigena</name>
    <dbReference type="NCBI Taxonomy" id="38457"/>
    <lineage>
        <taxon>Eukaryota</taxon>
        <taxon>Fungi</taxon>
        <taxon>Dikarya</taxon>
        <taxon>Ascomycota</taxon>
        <taxon>Pezizomycotina</taxon>
        <taxon>Leotiomycetes</taxon>
        <taxon>Helotiales</taxon>
        <taxon>Sclerotiniaceae</taxon>
        <taxon>Monilinia</taxon>
    </lineage>
</organism>
<feature type="transmembrane region" description="Helical" evidence="5">
    <location>
        <begin position="175"/>
        <end position="196"/>
    </location>
</feature>
<evidence type="ECO:0000259" key="6">
    <source>
        <dbReference type="PROSITE" id="PS50801"/>
    </source>
</evidence>
<feature type="transmembrane region" description="Helical" evidence="5">
    <location>
        <begin position="67"/>
        <end position="89"/>
    </location>
</feature>
<proteinExistence type="predicted"/>
<dbReference type="GO" id="GO:0055085">
    <property type="term" value="P:transmembrane transport"/>
    <property type="evidence" value="ECO:0007669"/>
    <property type="project" value="InterPro"/>
</dbReference>
<dbReference type="Pfam" id="PF00916">
    <property type="entry name" value="Sulfate_transp"/>
    <property type="match status" value="1"/>
</dbReference>
<dbReference type="CDD" id="cd07042">
    <property type="entry name" value="STAS_SulP_like_sulfate_transporter"/>
    <property type="match status" value="1"/>
</dbReference>
<keyword evidence="4 5" id="KW-0472">Membrane</keyword>
<keyword evidence="3 5" id="KW-1133">Transmembrane helix</keyword>
<dbReference type="PANTHER" id="PTHR11814">
    <property type="entry name" value="SULFATE TRANSPORTER"/>
    <property type="match status" value="1"/>
</dbReference>
<dbReference type="InterPro" id="IPR002645">
    <property type="entry name" value="STAS_dom"/>
</dbReference>
<dbReference type="PROSITE" id="PS50801">
    <property type="entry name" value="STAS"/>
    <property type="match status" value="1"/>
</dbReference>
<feature type="domain" description="STAS" evidence="6">
    <location>
        <begin position="231"/>
        <end position="314"/>
    </location>
</feature>
<feature type="transmembrane region" description="Helical" evidence="5">
    <location>
        <begin position="133"/>
        <end position="155"/>
    </location>
</feature>
<evidence type="ECO:0000313" key="8">
    <source>
        <dbReference type="Proteomes" id="UP000249056"/>
    </source>
</evidence>
<name>A0A395IXV9_9HELO</name>
<gene>
    <name evidence="7" type="ORF">DID88_001213</name>
</gene>
<dbReference type="Proteomes" id="UP000249056">
    <property type="component" value="Unassembled WGS sequence"/>
</dbReference>
<protein>
    <recommendedName>
        <fullName evidence="6">STAS domain-containing protein</fullName>
    </recommendedName>
</protein>
<dbReference type="InterPro" id="IPR011547">
    <property type="entry name" value="SLC26A/SulP_dom"/>
</dbReference>
<keyword evidence="8" id="KW-1185">Reference proteome</keyword>
<dbReference type="EMBL" id="QKRW01000011">
    <property type="protein sequence ID" value="RAL65107.1"/>
    <property type="molecule type" value="Genomic_DNA"/>
</dbReference>
<dbReference type="GO" id="GO:0016020">
    <property type="term" value="C:membrane"/>
    <property type="evidence" value="ECO:0007669"/>
    <property type="project" value="UniProtKB-SubCell"/>
</dbReference>
<comment type="caution">
    <text evidence="7">The sequence shown here is derived from an EMBL/GenBank/DDBJ whole genome shotgun (WGS) entry which is preliminary data.</text>
</comment>
<evidence type="ECO:0000256" key="5">
    <source>
        <dbReference type="SAM" id="Phobius"/>
    </source>
</evidence>